<keyword evidence="5 14" id="KW-0813">Transport</keyword>
<keyword evidence="11 14" id="KW-0411">Iron-sulfur</keyword>
<evidence type="ECO:0000259" key="16">
    <source>
        <dbReference type="PROSITE" id="PS51379"/>
    </source>
</evidence>
<evidence type="ECO:0000256" key="2">
    <source>
        <dbReference type="ARBA" id="ARBA00011238"/>
    </source>
</evidence>
<dbReference type="PROSITE" id="PS51379">
    <property type="entry name" value="4FE4S_FER_2"/>
    <property type="match status" value="2"/>
</dbReference>
<dbReference type="PATRIC" id="fig|1209989.3.peg.87"/>
<organism evidence="17 18">
    <name type="scientific">Tepidanaerobacter acetatoxydans (strain DSM 21804 / JCM 16047 / Re1)</name>
    <dbReference type="NCBI Taxonomy" id="1209989"/>
    <lineage>
        <taxon>Bacteria</taxon>
        <taxon>Bacillati</taxon>
        <taxon>Bacillota</taxon>
        <taxon>Clostridia</taxon>
        <taxon>Thermosediminibacterales</taxon>
        <taxon>Tepidanaerobacteraceae</taxon>
        <taxon>Tepidanaerobacter</taxon>
    </lineage>
</organism>
<feature type="binding site" evidence="15">
    <location>
        <position position="569"/>
    </location>
    <ligand>
        <name>[4Fe-4S] cluster</name>
        <dbReference type="ChEBI" id="CHEBI:49883"/>
        <label>2</label>
    </ligand>
</feature>
<feature type="binding site" evidence="15">
    <location>
        <position position="572"/>
    </location>
    <ligand>
        <name>[4Fe-4S] cluster</name>
        <dbReference type="ChEBI" id="CHEBI:49883"/>
        <label>2</label>
    </ligand>
</feature>
<evidence type="ECO:0000256" key="6">
    <source>
        <dbReference type="ARBA" id="ARBA00022485"/>
    </source>
</evidence>
<feature type="binding site" evidence="15">
    <location>
        <position position="566"/>
    </location>
    <ligand>
        <name>[4Fe-4S] cluster</name>
        <dbReference type="ChEBI" id="CHEBI:49883"/>
        <label>2</label>
    </ligand>
</feature>
<dbReference type="RefSeq" id="WP_013777207.1">
    <property type="nucleotide sequence ID" value="NC_015519.1"/>
</dbReference>
<comment type="subunit">
    <text evidence="2">Heterodimer of the IorA and IorB subunits.</text>
</comment>
<evidence type="ECO:0000256" key="4">
    <source>
        <dbReference type="ARBA" id="ARBA00017710"/>
    </source>
</evidence>
<dbReference type="GO" id="GO:0051539">
    <property type="term" value="F:4 iron, 4 sulfur cluster binding"/>
    <property type="evidence" value="ECO:0007669"/>
    <property type="project" value="UniProtKB-UniRule"/>
</dbReference>
<evidence type="ECO:0000256" key="13">
    <source>
        <dbReference type="ARBA" id="ARBA00048332"/>
    </source>
</evidence>
<dbReference type="GO" id="GO:0046872">
    <property type="term" value="F:metal ion binding"/>
    <property type="evidence" value="ECO:0007669"/>
    <property type="project" value="UniProtKB-UniRule"/>
</dbReference>
<dbReference type="Pfam" id="PF02775">
    <property type="entry name" value="TPP_enzyme_C"/>
    <property type="match status" value="1"/>
</dbReference>
<evidence type="ECO:0000256" key="14">
    <source>
        <dbReference type="PIRNR" id="PIRNR006439"/>
    </source>
</evidence>
<keyword evidence="6 14" id="KW-0004">4Fe-4S</keyword>
<dbReference type="OrthoDB" id="9804603at2"/>
<reference evidence="18" key="1">
    <citation type="journal article" date="2013" name="Genome Announc.">
        <title>First genome sequence of a syntrophic acetate-oxidizing bacterium, Tepidanaerobacter acetatoxydans strain Re1.</title>
        <authorList>
            <person name="Manzoor S."/>
            <person name="Bongcam-Rudloff E."/>
            <person name="Schnurer A."/>
            <person name="Muller B."/>
        </authorList>
    </citation>
    <scope>NUCLEOTIDE SEQUENCE [LARGE SCALE GENOMIC DNA]</scope>
    <source>
        <strain evidence="18">Re1</strain>
    </source>
</reference>
<dbReference type="Pfam" id="PF00037">
    <property type="entry name" value="Fer4"/>
    <property type="match status" value="1"/>
</dbReference>
<proteinExistence type="predicted"/>
<accession>F4LRM0</accession>
<evidence type="ECO:0000256" key="9">
    <source>
        <dbReference type="ARBA" id="ARBA00023002"/>
    </source>
</evidence>
<dbReference type="InterPro" id="IPR002880">
    <property type="entry name" value="Pyrv_Fd/Flavodoxin_OxRdtase_N"/>
</dbReference>
<dbReference type="STRING" id="1209989.TepRe1_0071"/>
<dbReference type="SUPFAM" id="SSF54862">
    <property type="entry name" value="4Fe-4S ferredoxins"/>
    <property type="match status" value="1"/>
</dbReference>
<feature type="domain" description="4Fe-4S ferredoxin-type" evidence="16">
    <location>
        <begin position="529"/>
        <end position="555"/>
    </location>
</feature>
<evidence type="ECO:0000256" key="15">
    <source>
        <dbReference type="PIRSR" id="PIRSR006439-50"/>
    </source>
</evidence>
<dbReference type="InterPro" id="IPR017896">
    <property type="entry name" value="4Fe4S_Fe-S-bd"/>
</dbReference>
<keyword evidence="9 14" id="KW-0560">Oxidoreductase</keyword>
<dbReference type="InterPro" id="IPR045025">
    <property type="entry name" value="HACL1-like"/>
</dbReference>
<evidence type="ECO:0000256" key="10">
    <source>
        <dbReference type="ARBA" id="ARBA00023004"/>
    </source>
</evidence>
<evidence type="ECO:0000256" key="7">
    <source>
        <dbReference type="ARBA" id="ARBA00022723"/>
    </source>
</evidence>
<dbReference type="HOGENOM" id="CLU_017727_0_0_9"/>
<evidence type="ECO:0000313" key="18">
    <source>
        <dbReference type="Proteomes" id="UP000010802"/>
    </source>
</evidence>
<dbReference type="FunFam" id="3.40.50.970:FF:000039">
    <property type="entry name" value="Indolepyruvate oxidoreductase subunit IorA"/>
    <property type="match status" value="1"/>
</dbReference>
<evidence type="ECO:0000256" key="12">
    <source>
        <dbReference type="ARBA" id="ARBA00030514"/>
    </source>
</evidence>
<dbReference type="Gene3D" id="3.30.70.20">
    <property type="match status" value="1"/>
</dbReference>
<evidence type="ECO:0000256" key="1">
    <source>
        <dbReference type="ARBA" id="ARBA00002995"/>
    </source>
</evidence>
<feature type="binding site" evidence="15">
    <location>
        <position position="541"/>
    </location>
    <ligand>
        <name>[4Fe-4S] cluster</name>
        <dbReference type="ChEBI" id="CHEBI:49883"/>
        <label>1</label>
    </ligand>
</feature>
<dbReference type="SUPFAM" id="SSF52518">
    <property type="entry name" value="Thiamin diphosphate-binding fold (THDP-binding)"/>
    <property type="match status" value="2"/>
</dbReference>
<keyword evidence="8 14" id="KW-0249">Electron transport</keyword>
<dbReference type="InterPro" id="IPR009014">
    <property type="entry name" value="Transketo_C/PFOR_II"/>
</dbReference>
<dbReference type="NCBIfam" id="TIGR03336">
    <property type="entry name" value="IOR_alpha"/>
    <property type="match status" value="1"/>
</dbReference>
<feature type="domain" description="4Fe-4S ferredoxin-type" evidence="16">
    <location>
        <begin position="557"/>
        <end position="586"/>
    </location>
</feature>
<dbReference type="Pfam" id="PF01855">
    <property type="entry name" value="POR_N"/>
    <property type="match status" value="1"/>
</dbReference>
<keyword evidence="17" id="KW-0670">Pyruvate</keyword>
<name>F4LRM0_TEPAE</name>
<dbReference type="SUPFAM" id="SSF52922">
    <property type="entry name" value="TK C-terminal domain-like"/>
    <property type="match status" value="1"/>
</dbReference>
<gene>
    <name evidence="17" type="primary">iorA</name>
    <name evidence="17" type="ordered locus">TEPIRE1_0074</name>
</gene>
<keyword evidence="18" id="KW-1185">Reference proteome</keyword>
<dbReference type="PANTHER" id="PTHR43710">
    <property type="entry name" value="2-HYDROXYACYL-COA LYASE"/>
    <property type="match status" value="1"/>
</dbReference>
<dbReference type="CDD" id="cd02008">
    <property type="entry name" value="TPP_IOR_alpha"/>
    <property type="match status" value="1"/>
</dbReference>
<comment type="cofactor">
    <cofactor evidence="14 15">
        <name>[4Fe-4S] cluster</name>
        <dbReference type="ChEBI" id="CHEBI:49883"/>
    </cofactor>
    <text evidence="14 15">Binds 2 [4Fe-4S] clusters. In this family the first cluster has a non-standard and varying [4Fe-4S] binding motif CX(2)CX(2)CX(4-5)CP.</text>
</comment>
<dbReference type="EC" id="1.2.7.8" evidence="3 14"/>
<evidence type="ECO:0000256" key="8">
    <source>
        <dbReference type="ARBA" id="ARBA00022982"/>
    </source>
</evidence>
<feature type="binding site" evidence="15">
    <location>
        <position position="549"/>
    </location>
    <ligand>
        <name>[4Fe-4S] cluster</name>
        <dbReference type="ChEBI" id="CHEBI:49883"/>
        <label>2</label>
    </ligand>
</feature>
<dbReference type="EMBL" id="HF563609">
    <property type="protein sequence ID" value="CCP24759.1"/>
    <property type="molecule type" value="Genomic_DNA"/>
</dbReference>
<keyword evidence="7 14" id="KW-0479">Metal-binding</keyword>
<dbReference type="GO" id="GO:0030976">
    <property type="term" value="F:thiamine pyrophosphate binding"/>
    <property type="evidence" value="ECO:0007669"/>
    <property type="project" value="InterPro"/>
</dbReference>
<evidence type="ECO:0000313" key="17">
    <source>
        <dbReference type="EMBL" id="CCP24759.1"/>
    </source>
</evidence>
<dbReference type="PIRSF" id="PIRSF006439">
    <property type="entry name" value="Indolepyruvate_ferr_oxidored"/>
    <property type="match status" value="1"/>
</dbReference>
<dbReference type="KEGG" id="tae:TepiRe1_0074"/>
<dbReference type="CDD" id="cd07034">
    <property type="entry name" value="TPP_PYR_PFOR_IOR-alpha_like"/>
    <property type="match status" value="1"/>
</dbReference>
<feature type="binding site" evidence="15">
    <location>
        <position position="538"/>
    </location>
    <ligand>
        <name>[4Fe-4S] cluster</name>
        <dbReference type="ChEBI" id="CHEBI:49883"/>
        <label>1</label>
    </ligand>
</feature>
<dbReference type="AlphaFoldDB" id="F4LRM0"/>
<dbReference type="PANTHER" id="PTHR43710:SF5">
    <property type="entry name" value="INDOLEPYRUVATE FERREDOXIN OXIDOREDUCTASE ALPHA SUBUNIT"/>
    <property type="match status" value="1"/>
</dbReference>
<comment type="function">
    <text evidence="1 14">Catalyzes the ferredoxin-dependent oxidative decarboxylation of arylpyruvates.</text>
</comment>
<dbReference type="Proteomes" id="UP000010802">
    <property type="component" value="Chromosome"/>
</dbReference>
<evidence type="ECO:0000256" key="3">
    <source>
        <dbReference type="ARBA" id="ARBA00012812"/>
    </source>
</evidence>
<keyword evidence="10 14" id="KW-0408">Iron</keyword>
<feature type="binding site" evidence="15">
    <location>
        <position position="544"/>
    </location>
    <ligand>
        <name>[4Fe-4S] cluster</name>
        <dbReference type="ChEBI" id="CHEBI:49883"/>
        <label>1</label>
    </ligand>
</feature>
<dbReference type="eggNOG" id="COG4231">
    <property type="taxonomic scope" value="Bacteria"/>
</dbReference>
<protein>
    <recommendedName>
        <fullName evidence="4 14">Indolepyruvate oxidoreductase subunit IorA</fullName>
        <shortName evidence="14">IOR</shortName>
        <ecNumber evidence="3 14">1.2.7.8</ecNumber>
    </recommendedName>
    <alternativeName>
        <fullName evidence="12 14">Indolepyruvate ferredoxin oxidoreductase subunit alpha</fullName>
    </alternativeName>
</protein>
<dbReference type="KEGG" id="tep:TepRe1_0071"/>
<evidence type="ECO:0000256" key="5">
    <source>
        <dbReference type="ARBA" id="ARBA00022448"/>
    </source>
</evidence>
<accession>L0RX37</accession>
<dbReference type="InterPro" id="IPR029061">
    <property type="entry name" value="THDP-binding"/>
</dbReference>
<dbReference type="InterPro" id="IPR011766">
    <property type="entry name" value="TPP_enzyme_TPP-bd"/>
</dbReference>
<dbReference type="InterPro" id="IPR017721">
    <property type="entry name" value="IorA"/>
</dbReference>
<evidence type="ECO:0000256" key="11">
    <source>
        <dbReference type="ARBA" id="ARBA00023014"/>
    </source>
</evidence>
<comment type="catalytic activity">
    <reaction evidence="13 14">
        <text>indole-3-pyruvate + 2 oxidized [2Fe-2S]-[ferredoxin] + CoA = (indol-3-yl)acetyl-CoA + 2 reduced [2Fe-2S]-[ferredoxin] + CO2 + H(+)</text>
        <dbReference type="Rhea" id="RHEA:12645"/>
        <dbReference type="Rhea" id="RHEA-COMP:10000"/>
        <dbReference type="Rhea" id="RHEA-COMP:10001"/>
        <dbReference type="ChEBI" id="CHEBI:15378"/>
        <dbReference type="ChEBI" id="CHEBI:16526"/>
        <dbReference type="ChEBI" id="CHEBI:17640"/>
        <dbReference type="ChEBI" id="CHEBI:33737"/>
        <dbReference type="ChEBI" id="CHEBI:33738"/>
        <dbReference type="ChEBI" id="CHEBI:57271"/>
        <dbReference type="ChEBI" id="CHEBI:57287"/>
        <dbReference type="EC" id="1.2.7.8"/>
    </reaction>
</comment>
<feature type="binding site" evidence="15">
    <location>
        <position position="576"/>
    </location>
    <ligand>
        <name>[4Fe-4S] cluster</name>
        <dbReference type="ChEBI" id="CHEBI:49883"/>
        <label>1</label>
    </ligand>
</feature>
<dbReference type="Gene3D" id="3.40.50.970">
    <property type="match status" value="2"/>
</dbReference>
<sequence length="586" mass="64059">MKKIMTGNEAIARGAYEAGCEVAAAYPGTPSTEILENIAKYKQIYSQWSVNEKVAVEVAGGAAIAGARALAAMKHVGLNVAADPLFTLAYTGINGGMVVVTADDPGLHSSQNEQDNRYYAVHAKVAMLEPSDSQECLDYTKAAFEISEKYDMPVLLRVTTRICHSKSVVNIGTRQDVGVKEYKKDVKKYCMIPAFGKIRHHIVEEKLAQLRDYADETPLNRIEWGSRKIGIITSGISYQHAREVMGDDASYLKIGLSFPLPERLIREFAESVETLYIIEENEPYLETFVKSLGINCIGKDILPICGELNPEIIEKALKPEKSRTVYTLDVPIPTRPPVLCAGCPHRGIFYALKKYKDVVVTGDIGCYSLSVMPPLDITNTVICMGAGISAGIGFEKAFQQAGKNQKVFGCMGDSTFFHSGITGLVDAVYNKSKLAMIILDNRITAMTGHQQNPGTGKTLSGEAAPIIDIQQIAKAVGVKDENIKVVDPYNLLETQEALQKAYEATEPFVIIAKRSCALLKEVQKNRANLKCSIDTDKCTQCKMCLKIGCPAIAFKDGIMVIDQASCNGCTLCMQVCRFDAIERTGE</sequence>
<dbReference type="GO" id="GO:0043805">
    <property type="term" value="F:indolepyruvate ferredoxin oxidoreductase activity"/>
    <property type="evidence" value="ECO:0007669"/>
    <property type="project" value="UniProtKB-UniRule"/>
</dbReference>